<organism evidence="2 3">
    <name type="scientific">Plastoroseomonas arctica</name>
    <dbReference type="NCBI Taxonomy" id="1509237"/>
    <lineage>
        <taxon>Bacteria</taxon>
        <taxon>Pseudomonadati</taxon>
        <taxon>Pseudomonadota</taxon>
        <taxon>Alphaproteobacteria</taxon>
        <taxon>Acetobacterales</taxon>
        <taxon>Acetobacteraceae</taxon>
        <taxon>Plastoroseomonas</taxon>
    </lineage>
</organism>
<keyword evidence="2" id="KW-0560">Oxidoreductase</keyword>
<dbReference type="PANTHER" id="PTHR36503">
    <property type="entry name" value="BLR2520 PROTEIN"/>
    <property type="match status" value="1"/>
</dbReference>
<accession>A0AAF1KI40</accession>
<evidence type="ECO:0000313" key="2">
    <source>
        <dbReference type="EMBL" id="MBR0654090.1"/>
    </source>
</evidence>
<dbReference type="Pfam" id="PF00903">
    <property type="entry name" value="Glyoxalase"/>
    <property type="match status" value="1"/>
</dbReference>
<dbReference type="InterPro" id="IPR029068">
    <property type="entry name" value="Glyas_Bleomycin-R_OHBP_Dase"/>
</dbReference>
<dbReference type="Gene3D" id="3.10.180.10">
    <property type="entry name" value="2,3-Dihydroxybiphenyl 1,2-Dioxygenase, domain 1"/>
    <property type="match status" value="1"/>
</dbReference>
<dbReference type="PANTHER" id="PTHR36503:SF2">
    <property type="entry name" value="BLR2408 PROTEIN"/>
    <property type="match status" value="1"/>
</dbReference>
<dbReference type="RefSeq" id="WP_211872809.1">
    <property type="nucleotide sequence ID" value="NZ_JAAEDH010000002.1"/>
</dbReference>
<dbReference type="InterPro" id="IPR037523">
    <property type="entry name" value="VOC_core"/>
</dbReference>
<name>A0AAF1KI40_9PROT</name>
<reference evidence="2" key="1">
    <citation type="submission" date="2020-01" db="EMBL/GenBank/DDBJ databases">
        <authorList>
            <person name="Rat A."/>
        </authorList>
    </citation>
    <scope>NUCLEOTIDE SEQUENCE</scope>
    <source>
        <strain evidence="2">LMG 28251</strain>
    </source>
</reference>
<gene>
    <name evidence="2" type="ORF">GXW79_03250</name>
</gene>
<evidence type="ECO:0000259" key="1">
    <source>
        <dbReference type="PROSITE" id="PS51819"/>
    </source>
</evidence>
<proteinExistence type="predicted"/>
<evidence type="ECO:0000313" key="3">
    <source>
        <dbReference type="Proteomes" id="UP001196068"/>
    </source>
</evidence>
<dbReference type="EMBL" id="JAAEDH010000002">
    <property type="protein sequence ID" value="MBR0654090.1"/>
    <property type="molecule type" value="Genomic_DNA"/>
</dbReference>
<protein>
    <submittedName>
        <fullName evidence="2">Glyoxalase/bleomycin resistance/extradiol dioxygenase family protein</fullName>
    </submittedName>
</protein>
<sequence length="133" mass="14448">MTQKVFINLPVTDLPRATAFYNALGFPTNPQFSNEMASSIVLSEHNYIMLLTHPFFAGFTPKPIADAHQVSEVLLALDCESREAVDAMVDKALAAGGATYAEAKDMGFMYSHGFADPDGHIIEVFWMPGPPPG</sequence>
<dbReference type="Proteomes" id="UP001196068">
    <property type="component" value="Unassembled WGS sequence"/>
</dbReference>
<dbReference type="SUPFAM" id="SSF54593">
    <property type="entry name" value="Glyoxalase/Bleomycin resistance protein/Dihydroxybiphenyl dioxygenase"/>
    <property type="match status" value="1"/>
</dbReference>
<dbReference type="GO" id="GO:0051213">
    <property type="term" value="F:dioxygenase activity"/>
    <property type="evidence" value="ECO:0007669"/>
    <property type="project" value="UniProtKB-KW"/>
</dbReference>
<dbReference type="InterPro" id="IPR004360">
    <property type="entry name" value="Glyas_Fos-R_dOase_dom"/>
</dbReference>
<keyword evidence="3" id="KW-1185">Reference proteome</keyword>
<reference evidence="2" key="2">
    <citation type="journal article" date="2021" name="Syst. Appl. Microbiol.">
        <title>Roseomonas hellenica sp. nov., isolated from roots of wild-growing Alkanna tinctoria.</title>
        <authorList>
            <person name="Rat A."/>
            <person name="Naranjo H.D."/>
            <person name="Lebbe L."/>
            <person name="Cnockaert M."/>
            <person name="Krigas N."/>
            <person name="Grigoriadou K."/>
            <person name="Maloupa E."/>
            <person name="Willems A."/>
        </authorList>
    </citation>
    <scope>NUCLEOTIDE SEQUENCE</scope>
    <source>
        <strain evidence="2">LMG 28251</strain>
    </source>
</reference>
<keyword evidence="2" id="KW-0223">Dioxygenase</keyword>
<dbReference type="PROSITE" id="PS51819">
    <property type="entry name" value="VOC"/>
    <property type="match status" value="1"/>
</dbReference>
<comment type="caution">
    <text evidence="2">The sequence shown here is derived from an EMBL/GenBank/DDBJ whole genome shotgun (WGS) entry which is preliminary data.</text>
</comment>
<feature type="domain" description="VOC" evidence="1">
    <location>
        <begin position="3"/>
        <end position="127"/>
    </location>
</feature>
<dbReference type="AlphaFoldDB" id="A0AAF1KI40"/>